<evidence type="ECO:0000313" key="3">
    <source>
        <dbReference type="Proteomes" id="UP000000245"/>
    </source>
</evidence>
<protein>
    <submittedName>
        <fullName evidence="2">Uncharacterized protein</fullName>
    </submittedName>
</protein>
<dbReference type="EMBL" id="CP000697">
    <property type="protein sequence ID" value="ABQ30802.1"/>
    <property type="molecule type" value="Genomic_DNA"/>
</dbReference>
<gene>
    <name evidence="2" type="ordered locus">Acry_1596</name>
</gene>
<feature type="region of interest" description="Disordered" evidence="1">
    <location>
        <begin position="1"/>
        <end position="27"/>
    </location>
</feature>
<accession>A5FYX0</accession>
<evidence type="ECO:0000313" key="2">
    <source>
        <dbReference type="EMBL" id="ABQ30802.1"/>
    </source>
</evidence>
<keyword evidence="3" id="KW-1185">Reference proteome</keyword>
<feature type="compositionally biased region" description="Gly residues" evidence="1">
    <location>
        <begin position="8"/>
        <end position="21"/>
    </location>
</feature>
<reference evidence="2 3" key="1">
    <citation type="submission" date="2007-05" db="EMBL/GenBank/DDBJ databases">
        <title>Complete sequence of chromosome of Acidiphilium cryptum JF-5.</title>
        <authorList>
            <consortium name="US DOE Joint Genome Institute"/>
            <person name="Copeland A."/>
            <person name="Lucas S."/>
            <person name="Lapidus A."/>
            <person name="Barry K."/>
            <person name="Detter J.C."/>
            <person name="Glavina del Rio T."/>
            <person name="Hammon N."/>
            <person name="Israni S."/>
            <person name="Dalin E."/>
            <person name="Tice H."/>
            <person name="Pitluck S."/>
            <person name="Sims D."/>
            <person name="Brettin T."/>
            <person name="Bruce D."/>
            <person name="Han C."/>
            <person name="Schmutz J."/>
            <person name="Larimer F."/>
            <person name="Land M."/>
            <person name="Hauser L."/>
            <person name="Kyrpides N."/>
            <person name="Kim E."/>
            <person name="Magnuson T."/>
            <person name="Richardson P."/>
        </authorList>
    </citation>
    <scope>NUCLEOTIDE SEQUENCE [LARGE SCALE GENOMIC DNA]</scope>
    <source>
        <strain evidence="2 3">JF-5</strain>
    </source>
</reference>
<dbReference type="KEGG" id="acr:Acry_1596"/>
<sequence length="135" mass="14371">MEARRSAGEGGEQQGGGGEAGIGEQHGEVFRLLPAGDAAAQGGDVRVEDDAVGQFDGGGHGRLLRAVPRGRTPGRPQLLVLLIVELSRHACCEIGAAGSRRARCPPRETVDGKRGGGWRRRFQPARPQIRRNTFL</sequence>
<dbReference type="HOGENOM" id="CLU_1881250_0_0_5"/>
<organism evidence="2 3">
    <name type="scientific">Acidiphilium cryptum (strain JF-5)</name>
    <dbReference type="NCBI Taxonomy" id="349163"/>
    <lineage>
        <taxon>Bacteria</taxon>
        <taxon>Pseudomonadati</taxon>
        <taxon>Pseudomonadota</taxon>
        <taxon>Alphaproteobacteria</taxon>
        <taxon>Acetobacterales</taxon>
        <taxon>Acidocellaceae</taxon>
        <taxon>Acidiphilium</taxon>
    </lineage>
</organism>
<name>A5FYX0_ACICJ</name>
<evidence type="ECO:0000256" key="1">
    <source>
        <dbReference type="SAM" id="MobiDB-lite"/>
    </source>
</evidence>
<proteinExistence type="predicted"/>
<dbReference type="Proteomes" id="UP000000245">
    <property type="component" value="Chromosome"/>
</dbReference>
<dbReference type="AlphaFoldDB" id="A5FYX0"/>